<dbReference type="AlphaFoldDB" id="A0A498QNX4"/>
<dbReference type="Proteomes" id="UP000268285">
    <property type="component" value="Unassembled WGS sequence"/>
</dbReference>
<evidence type="ECO:0000313" key="2">
    <source>
        <dbReference type="Proteomes" id="UP000268285"/>
    </source>
</evidence>
<sequence length="63" mass="6797">MAVFPVLEGLALGLKAHPAGARNRLYPAAWGLGRVRLLWVCLSRLSGPGLRLARMFRGVDVVA</sequence>
<reference evidence="1 2" key="1">
    <citation type="submission" date="2018-09" db="EMBL/GenBank/DDBJ databases">
        <authorList>
            <person name="Tagini F."/>
        </authorList>
    </citation>
    <scope>NUCLEOTIDE SEQUENCE [LARGE SCALE GENOMIC DNA]</scope>
    <source>
        <strain evidence="1 2">MK142</strain>
    </source>
</reference>
<name>A0A498QNX4_9MYCO</name>
<proteinExistence type="predicted"/>
<dbReference type="EMBL" id="UPHU01000001">
    <property type="protein sequence ID" value="VBA49172.1"/>
    <property type="molecule type" value="Genomic_DNA"/>
</dbReference>
<protein>
    <submittedName>
        <fullName evidence="1">Uncharacterized protein</fullName>
    </submittedName>
</protein>
<gene>
    <name evidence="1" type="ORF">LAUMK142_01752</name>
</gene>
<accession>A0A498QNX4</accession>
<organism evidence="1 2">
    <name type="scientific">Mycobacterium pseudokansasii</name>
    <dbReference type="NCBI Taxonomy" id="2341080"/>
    <lineage>
        <taxon>Bacteria</taxon>
        <taxon>Bacillati</taxon>
        <taxon>Actinomycetota</taxon>
        <taxon>Actinomycetes</taxon>
        <taxon>Mycobacteriales</taxon>
        <taxon>Mycobacteriaceae</taxon>
        <taxon>Mycobacterium</taxon>
    </lineage>
</organism>
<keyword evidence="2" id="KW-1185">Reference proteome</keyword>
<evidence type="ECO:0000313" key="1">
    <source>
        <dbReference type="EMBL" id="VBA49172.1"/>
    </source>
</evidence>